<feature type="compositionally biased region" description="Polar residues" evidence="1">
    <location>
        <begin position="68"/>
        <end position="81"/>
    </location>
</feature>
<accession>A0A1M7I794</accession>
<feature type="compositionally biased region" description="Polar residues" evidence="1">
    <location>
        <begin position="43"/>
        <end position="60"/>
    </location>
</feature>
<evidence type="ECO:0000313" key="2">
    <source>
        <dbReference type="EMBL" id="GEN24053.1"/>
    </source>
</evidence>
<sequence length="81" mass="8620">MGVYSVGISIPPELPDMIKALSICFTVLLVQLAALHWVDKRTNNTSPSEARNVATVVTQTSREDDDSSQPLTSGQDTSGSA</sequence>
<keyword evidence="5" id="KW-1185">Reference proteome</keyword>
<protein>
    <submittedName>
        <fullName evidence="3">Uncharacterized protein</fullName>
    </submittedName>
</protein>
<reference evidence="2 5" key="2">
    <citation type="submission" date="2019-07" db="EMBL/GenBank/DDBJ databases">
        <title>Whole genome shotgun sequence of Halomonas cupida NBRC 102219.</title>
        <authorList>
            <person name="Hosoyama A."/>
            <person name="Uohara A."/>
            <person name="Ohji S."/>
            <person name="Ichikawa N."/>
        </authorList>
    </citation>
    <scope>NUCLEOTIDE SEQUENCE [LARGE SCALE GENOMIC DNA]</scope>
    <source>
        <strain evidence="2 5">NBRC 102219</strain>
    </source>
</reference>
<evidence type="ECO:0000256" key="1">
    <source>
        <dbReference type="SAM" id="MobiDB-lite"/>
    </source>
</evidence>
<reference evidence="3 4" key="1">
    <citation type="submission" date="2016-11" db="EMBL/GenBank/DDBJ databases">
        <authorList>
            <person name="Jaros S."/>
            <person name="Januszkiewicz K."/>
            <person name="Wedrychowicz H."/>
        </authorList>
    </citation>
    <scope>NUCLEOTIDE SEQUENCE [LARGE SCALE GENOMIC DNA]</scope>
    <source>
        <strain evidence="3 4">DSM 4740</strain>
    </source>
</reference>
<dbReference type="Proteomes" id="UP000184123">
    <property type="component" value="Unassembled WGS sequence"/>
</dbReference>
<evidence type="ECO:0000313" key="3">
    <source>
        <dbReference type="EMBL" id="SHM36555.1"/>
    </source>
</evidence>
<feature type="region of interest" description="Disordered" evidence="1">
    <location>
        <begin position="41"/>
        <end position="81"/>
    </location>
</feature>
<evidence type="ECO:0000313" key="5">
    <source>
        <dbReference type="Proteomes" id="UP000321726"/>
    </source>
</evidence>
<proteinExistence type="predicted"/>
<name>A0A1M7I794_9GAMM</name>
<gene>
    <name evidence="2" type="ORF">HCU01_20020</name>
    <name evidence="3" type="ORF">SAMN05660971_02842</name>
</gene>
<organism evidence="3 4">
    <name type="scientific">Halomonas cupida</name>
    <dbReference type="NCBI Taxonomy" id="44933"/>
    <lineage>
        <taxon>Bacteria</taxon>
        <taxon>Pseudomonadati</taxon>
        <taxon>Pseudomonadota</taxon>
        <taxon>Gammaproteobacteria</taxon>
        <taxon>Oceanospirillales</taxon>
        <taxon>Halomonadaceae</taxon>
        <taxon>Halomonas</taxon>
    </lineage>
</organism>
<dbReference type="EMBL" id="BJXU01000074">
    <property type="protein sequence ID" value="GEN24053.1"/>
    <property type="molecule type" value="Genomic_DNA"/>
</dbReference>
<dbReference type="EMBL" id="FRCA01000007">
    <property type="protein sequence ID" value="SHM36555.1"/>
    <property type="molecule type" value="Genomic_DNA"/>
</dbReference>
<dbReference type="Proteomes" id="UP000321726">
    <property type="component" value="Unassembled WGS sequence"/>
</dbReference>
<evidence type="ECO:0000313" key="4">
    <source>
        <dbReference type="Proteomes" id="UP000184123"/>
    </source>
</evidence>
<dbReference type="AlphaFoldDB" id="A0A1M7I794"/>